<evidence type="ECO:0000256" key="5">
    <source>
        <dbReference type="ARBA" id="ARBA00023163"/>
    </source>
</evidence>
<dbReference type="GO" id="GO:0031564">
    <property type="term" value="P:transcription antitermination"/>
    <property type="evidence" value="ECO:0007669"/>
    <property type="project" value="UniProtKB-KW"/>
</dbReference>
<feature type="region of interest" description="Disordered" evidence="7">
    <location>
        <begin position="168"/>
        <end position="211"/>
    </location>
</feature>
<evidence type="ECO:0000313" key="9">
    <source>
        <dbReference type="EMBL" id="PII31152.1"/>
    </source>
</evidence>
<dbReference type="GO" id="GO:0006353">
    <property type="term" value="P:DNA-templated transcription termination"/>
    <property type="evidence" value="ECO:0007669"/>
    <property type="project" value="UniProtKB-UniRule"/>
</dbReference>
<keyword evidence="2 6" id="KW-0889">Transcription antitermination</keyword>
<dbReference type="AlphaFoldDB" id="A0A2G7SU21"/>
<evidence type="ECO:0000256" key="1">
    <source>
        <dbReference type="ARBA" id="ARBA00005952"/>
    </source>
</evidence>
<dbReference type="PANTHER" id="PTHR11078">
    <property type="entry name" value="N UTILIZATION SUBSTANCE PROTEIN B-RELATED"/>
    <property type="match status" value="1"/>
</dbReference>
<evidence type="ECO:0000259" key="8">
    <source>
        <dbReference type="Pfam" id="PF01029"/>
    </source>
</evidence>
<dbReference type="HAMAP" id="MF_00073">
    <property type="entry name" value="NusB"/>
    <property type="match status" value="1"/>
</dbReference>
<dbReference type="NCBIfam" id="TIGR01951">
    <property type="entry name" value="nusB"/>
    <property type="match status" value="1"/>
</dbReference>
<protein>
    <recommendedName>
        <fullName evidence="6">Transcription antitermination protein NusB</fullName>
    </recommendedName>
    <alternativeName>
        <fullName evidence="6">Antitermination factor NusB</fullName>
    </alternativeName>
</protein>
<dbReference type="Gene3D" id="1.10.940.10">
    <property type="entry name" value="NusB-like"/>
    <property type="match status" value="1"/>
</dbReference>
<feature type="domain" description="NusB/RsmB/TIM44" evidence="8">
    <location>
        <begin position="37"/>
        <end position="159"/>
    </location>
</feature>
<feature type="region of interest" description="Disordered" evidence="7">
    <location>
        <begin position="1"/>
        <end position="34"/>
    </location>
</feature>
<proteinExistence type="inferred from homology"/>
<feature type="compositionally biased region" description="Acidic residues" evidence="7">
    <location>
        <begin position="201"/>
        <end position="211"/>
    </location>
</feature>
<gene>
    <name evidence="6" type="primary">nusB</name>
    <name evidence="9" type="ORF">CTI11_27805</name>
</gene>
<name>A0A2G7SU21_9FLAO</name>
<comment type="similarity">
    <text evidence="1 6">Belongs to the NusB family.</text>
</comment>
<dbReference type="GO" id="GO:0003723">
    <property type="term" value="F:RNA binding"/>
    <property type="evidence" value="ECO:0007669"/>
    <property type="project" value="UniProtKB-UniRule"/>
</dbReference>
<dbReference type="PANTHER" id="PTHR11078:SF3">
    <property type="entry name" value="ANTITERMINATION NUSB DOMAIN-CONTAINING PROTEIN"/>
    <property type="match status" value="1"/>
</dbReference>
<dbReference type="GO" id="GO:0005829">
    <property type="term" value="C:cytosol"/>
    <property type="evidence" value="ECO:0007669"/>
    <property type="project" value="TreeGrafter"/>
</dbReference>
<evidence type="ECO:0000256" key="3">
    <source>
        <dbReference type="ARBA" id="ARBA00022884"/>
    </source>
</evidence>
<evidence type="ECO:0000256" key="6">
    <source>
        <dbReference type="HAMAP-Rule" id="MF_00073"/>
    </source>
</evidence>
<dbReference type="InterPro" id="IPR006027">
    <property type="entry name" value="NusB_RsmB_TIM44"/>
</dbReference>
<accession>A0A2G7SU21</accession>
<keyword evidence="3 6" id="KW-0694">RNA-binding</keyword>
<organism evidence="9">
    <name type="scientific">Chryseobacterium sp. B5</name>
    <dbReference type="NCBI Taxonomy" id="2050562"/>
    <lineage>
        <taxon>Bacteria</taxon>
        <taxon>Pseudomonadati</taxon>
        <taxon>Bacteroidota</taxon>
        <taxon>Flavobacteriia</taxon>
        <taxon>Flavobacteriales</taxon>
        <taxon>Weeksellaceae</taxon>
        <taxon>Chryseobacterium group</taxon>
        <taxon>Chryseobacterium</taxon>
    </lineage>
</organism>
<keyword evidence="4 6" id="KW-0805">Transcription regulation</keyword>
<keyword evidence="5 6" id="KW-0804">Transcription</keyword>
<comment type="function">
    <text evidence="6">Involved in transcription antitermination. Required for transcription of ribosomal RNA (rRNA) genes. Binds specifically to the boxA antiterminator sequence of the ribosomal RNA (rrn) operons.</text>
</comment>
<evidence type="ECO:0000256" key="7">
    <source>
        <dbReference type="SAM" id="MobiDB-lite"/>
    </source>
</evidence>
<evidence type="ECO:0000256" key="2">
    <source>
        <dbReference type="ARBA" id="ARBA00022814"/>
    </source>
</evidence>
<feature type="compositionally biased region" description="Low complexity" evidence="7">
    <location>
        <begin position="178"/>
        <end position="200"/>
    </location>
</feature>
<sequence>MSDEQSTPASGRPPRQSRGGLTSTGARKAASKSNRSRAREFALQALYQHLVGGNDVEAIDRFTRDLSGFHKADSVHYDALLRGCINSQVDLDALIAPKLDRTMAEISPIEHASMWIGVYEFQHCPDVPWRVVLNECIELAKEFGGTDGHKYVNAVLNGLAPTLRAAEVEHDRAGKGSAPAQPAAKADTATDAAADAATDAAADDAADQAAG</sequence>
<dbReference type="InterPro" id="IPR011605">
    <property type="entry name" value="NusB_fam"/>
</dbReference>
<comment type="caution">
    <text evidence="9">The sequence shown here is derived from an EMBL/GenBank/DDBJ whole genome shotgun (WGS) entry which is preliminary data.</text>
</comment>
<dbReference type="InterPro" id="IPR035926">
    <property type="entry name" value="NusB-like_sf"/>
</dbReference>
<dbReference type="EMBL" id="PEKC01000221">
    <property type="protein sequence ID" value="PII31152.1"/>
    <property type="molecule type" value="Genomic_DNA"/>
</dbReference>
<evidence type="ECO:0000256" key="4">
    <source>
        <dbReference type="ARBA" id="ARBA00023015"/>
    </source>
</evidence>
<reference evidence="9" key="1">
    <citation type="submission" date="2017-10" db="EMBL/GenBank/DDBJ databases">
        <title>Chryseobacterium sp. B5 is a hydrocarbonoclastic and plant growth promoting bacterium.</title>
        <authorList>
            <person name="Thijs S."/>
            <person name="Gkorezis P."/>
            <person name="Van Hamme J."/>
        </authorList>
    </citation>
    <scope>NUCLEOTIDE SEQUENCE</scope>
    <source>
        <strain evidence="9">B5</strain>
    </source>
</reference>
<dbReference type="SUPFAM" id="SSF48013">
    <property type="entry name" value="NusB-like"/>
    <property type="match status" value="1"/>
</dbReference>
<dbReference type="Pfam" id="PF01029">
    <property type="entry name" value="NusB"/>
    <property type="match status" value="1"/>
</dbReference>